<dbReference type="InterPro" id="IPR050471">
    <property type="entry name" value="AB_hydrolase"/>
</dbReference>
<dbReference type="Proteomes" id="UP000295344">
    <property type="component" value="Unassembled WGS sequence"/>
</dbReference>
<dbReference type="Pfam" id="PF00561">
    <property type="entry name" value="Abhydrolase_1"/>
    <property type="match status" value="1"/>
</dbReference>
<protein>
    <submittedName>
        <fullName evidence="2">Pimeloyl-ACP methyl ester carboxylesterase</fullName>
    </submittedName>
</protein>
<reference evidence="2 3" key="1">
    <citation type="submission" date="2019-03" db="EMBL/GenBank/DDBJ databases">
        <title>Genomic Encyclopedia of Archaeal and Bacterial Type Strains, Phase II (KMG-II): from individual species to whole genera.</title>
        <authorList>
            <person name="Goeker M."/>
        </authorList>
    </citation>
    <scope>NUCLEOTIDE SEQUENCE [LARGE SCALE GENOMIC DNA]</scope>
    <source>
        <strain evidence="2 3">DSM 24782</strain>
    </source>
</reference>
<dbReference type="SUPFAM" id="SSF53474">
    <property type="entry name" value="alpha/beta-Hydrolases"/>
    <property type="match status" value="1"/>
</dbReference>
<dbReference type="InterPro" id="IPR000073">
    <property type="entry name" value="AB_hydrolase_1"/>
</dbReference>
<organism evidence="2 3">
    <name type="scientific">Amnibacterium kyonggiense</name>
    <dbReference type="NCBI Taxonomy" id="595671"/>
    <lineage>
        <taxon>Bacteria</taxon>
        <taxon>Bacillati</taxon>
        <taxon>Actinomycetota</taxon>
        <taxon>Actinomycetes</taxon>
        <taxon>Micrococcales</taxon>
        <taxon>Microbacteriaceae</taxon>
        <taxon>Amnibacterium</taxon>
    </lineage>
</organism>
<evidence type="ECO:0000313" key="3">
    <source>
        <dbReference type="Proteomes" id="UP000295344"/>
    </source>
</evidence>
<comment type="caution">
    <text evidence="2">The sequence shown here is derived from an EMBL/GenBank/DDBJ whole genome shotgun (WGS) entry which is preliminary data.</text>
</comment>
<dbReference type="GO" id="GO:0003824">
    <property type="term" value="F:catalytic activity"/>
    <property type="evidence" value="ECO:0007669"/>
    <property type="project" value="UniProtKB-ARBA"/>
</dbReference>
<dbReference type="RefSeq" id="WP_211342613.1">
    <property type="nucleotide sequence ID" value="NZ_BAAARP010000001.1"/>
</dbReference>
<dbReference type="PANTHER" id="PTHR43433:SF10">
    <property type="entry name" value="AB HYDROLASE-1 DOMAIN-CONTAINING PROTEIN"/>
    <property type="match status" value="1"/>
</dbReference>
<name>A0A4R7FSE8_9MICO</name>
<dbReference type="EMBL" id="SOAM01000001">
    <property type="protein sequence ID" value="TDS80589.1"/>
    <property type="molecule type" value="Genomic_DNA"/>
</dbReference>
<keyword evidence="3" id="KW-1185">Reference proteome</keyword>
<accession>A0A4R7FSE8</accession>
<dbReference type="Gene3D" id="3.40.50.1820">
    <property type="entry name" value="alpha/beta hydrolase"/>
    <property type="match status" value="1"/>
</dbReference>
<evidence type="ECO:0000313" key="2">
    <source>
        <dbReference type="EMBL" id="TDS80589.1"/>
    </source>
</evidence>
<proteinExistence type="predicted"/>
<evidence type="ECO:0000259" key="1">
    <source>
        <dbReference type="Pfam" id="PF00561"/>
    </source>
</evidence>
<dbReference type="InterPro" id="IPR029058">
    <property type="entry name" value="AB_hydrolase_fold"/>
</dbReference>
<dbReference type="PANTHER" id="PTHR43433">
    <property type="entry name" value="HYDROLASE, ALPHA/BETA FOLD FAMILY PROTEIN"/>
    <property type="match status" value="1"/>
</dbReference>
<sequence length="290" mass="30414">MTLGTLALADGRSLETWISGPEDGVPFVLHHGTPGSAKPPRALERAVHARGLRYVALSRPGYATSTRLPGRAVVDVVADTAAVLDSIGAERAYVAGWSGGGPHALACAARLPHATAVLLIAGVGPFDAAGLDWLNGMGQDNVDEFGAATEGEARLRPYLDAQRPELVGATPEGVIASMSTLLPEADRAVLTDEFGEDMAASFADALRVSVDGWLDDDLAFVRDWGFALDEIAEPVHVWQGDQDLMVPFAHGRWLAEHVPGATAHLLPGEGHLSIAIGAIERMLDGLIADA</sequence>
<dbReference type="AlphaFoldDB" id="A0A4R7FSE8"/>
<gene>
    <name evidence="2" type="ORF">CLV52_1155</name>
</gene>
<feature type="domain" description="AB hydrolase-1" evidence="1">
    <location>
        <begin position="26"/>
        <end position="129"/>
    </location>
</feature>